<dbReference type="GO" id="GO:0030915">
    <property type="term" value="C:Smc5-Smc6 complex"/>
    <property type="evidence" value="ECO:0007669"/>
    <property type="project" value="TreeGrafter"/>
</dbReference>
<accession>A0A4V5P6A4</accession>
<proteinExistence type="predicted"/>
<gene>
    <name evidence="12" type="ORF">EI555_021390</name>
</gene>
<dbReference type="GO" id="GO:0035861">
    <property type="term" value="C:site of double-strand break"/>
    <property type="evidence" value="ECO:0007669"/>
    <property type="project" value="TreeGrafter"/>
</dbReference>
<comment type="subcellular location">
    <subcellularLocation>
        <location evidence="2">Chromosome</location>
    </subcellularLocation>
    <subcellularLocation>
        <location evidence="1">Nucleus</location>
    </subcellularLocation>
</comment>
<evidence type="ECO:0000256" key="3">
    <source>
        <dbReference type="ARBA" id="ARBA00022454"/>
    </source>
</evidence>
<evidence type="ECO:0000256" key="6">
    <source>
        <dbReference type="ARBA" id="ARBA00022840"/>
    </source>
</evidence>
<dbReference type="EMBL" id="RWIC01001389">
    <property type="protein sequence ID" value="TKC36020.1"/>
    <property type="molecule type" value="Genomic_DNA"/>
</dbReference>
<evidence type="ECO:0000256" key="2">
    <source>
        <dbReference type="ARBA" id="ARBA00004286"/>
    </source>
</evidence>
<keyword evidence="10" id="KW-0539">Nucleus</keyword>
<evidence type="ECO:0000313" key="12">
    <source>
        <dbReference type="EMBL" id="TKC36020.1"/>
    </source>
</evidence>
<dbReference type="GO" id="GO:0003697">
    <property type="term" value="F:single-stranded DNA binding"/>
    <property type="evidence" value="ECO:0007669"/>
    <property type="project" value="TreeGrafter"/>
</dbReference>
<keyword evidence="7" id="KW-0175">Coiled coil</keyword>
<dbReference type="GO" id="GO:0005524">
    <property type="term" value="F:ATP binding"/>
    <property type="evidence" value="ECO:0007669"/>
    <property type="project" value="UniProtKB-KW"/>
</dbReference>
<evidence type="ECO:0000256" key="7">
    <source>
        <dbReference type="ARBA" id="ARBA00023054"/>
    </source>
</evidence>
<feature type="non-terminal residue" evidence="12">
    <location>
        <position position="1"/>
    </location>
</feature>
<comment type="caution">
    <text evidence="12">The sequence shown here is derived from an EMBL/GenBank/DDBJ whole genome shotgun (WGS) entry which is preliminary data.</text>
</comment>
<keyword evidence="8" id="KW-0233">DNA recombination</keyword>
<dbReference type="GO" id="GO:0003684">
    <property type="term" value="F:damaged DNA binding"/>
    <property type="evidence" value="ECO:0007669"/>
    <property type="project" value="TreeGrafter"/>
</dbReference>
<evidence type="ECO:0000256" key="10">
    <source>
        <dbReference type="ARBA" id="ARBA00023242"/>
    </source>
</evidence>
<feature type="region of interest" description="Disordered" evidence="11">
    <location>
        <begin position="65"/>
        <end position="87"/>
    </location>
</feature>
<dbReference type="GO" id="GO:0005634">
    <property type="term" value="C:nucleus"/>
    <property type="evidence" value="ECO:0007669"/>
    <property type="project" value="UniProtKB-SubCell"/>
</dbReference>
<dbReference type="PANTHER" id="PTHR19306">
    <property type="entry name" value="STRUCTURAL MAINTENANCE OF CHROMOSOMES 5,6 SMC5, SMC6"/>
    <property type="match status" value="1"/>
</dbReference>
<evidence type="ECO:0000256" key="11">
    <source>
        <dbReference type="SAM" id="MobiDB-lite"/>
    </source>
</evidence>
<reference evidence="13" key="1">
    <citation type="journal article" date="2019" name="IScience">
        <title>Narwhal Genome Reveals Long-Term Low Genetic Diversity despite Current Large Abundance Size.</title>
        <authorList>
            <person name="Westbury M.V."/>
            <person name="Petersen B."/>
            <person name="Garde E."/>
            <person name="Heide-Jorgensen M.P."/>
            <person name="Lorenzen E.D."/>
        </authorList>
    </citation>
    <scope>NUCLEOTIDE SEQUENCE [LARGE SCALE GENOMIC DNA]</scope>
</reference>
<dbReference type="PANTHER" id="PTHR19306:SF6">
    <property type="entry name" value="STRUCTURAL MAINTENANCE OF CHROMOSOMES PROTEIN 6"/>
    <property type="match status" value="1"/>
</dbReference>
<sequence length="137" mass="16410">EDEAQENKIKMKMVEKNMEQQKENMEHFKSLKIEAENKYDAIKQKINQLSELADPLKDELNLADSEVDNQKRGKQHYEDKQKEHLDTLNKKKRELDMKEKELEDMVNRRIAVDMILKMADSQRFRQFILLTPQSMSK</sequence>
<dbReference type="AlphaFoldDB" id="A0A4V5P6A4"/>
<evidence type="ECO:0000256" key="8">
    <source>
        <dbReference type="ARBA" id="ARBA00023172"/>
    </source>
</evidence>
<organism evidence="12 13">
    <name type="scientific">Monodon monoceros</name>
    <name type="common">Narwhal</name>
    <name type="synonym">Ceratodon monodon</name>
    <dbReference type="NCBI Taxonomy" id="40151"/>
    <lineage>
        <taxon>Eukaryota</taxon>
        <taxon>Metazoa</taxon>
        <taxon>Chordata</taxon>
        <taxon>Craniata</taxon>
        <taxon>Vertebrata</taxon>
        <taxon>Euteleostomi</taxon>
        <taxon>Mammalia</taxon>
        <taxon>Eutheria</taxon>
        <taxon>Laurasiatheria</taxon>
        <taxon>Artiodactyla</taxon>
        <taxon>Whippomorpha</taxon>
        <taxon>Cetacea</taxon>
        <taxon>Odontoceti</taxon>
        <taxon>Monodontidae</taxon>
        <taxon>Monodon</taxon>
    </lineage>
</organism>
<dbReference type="Proteomes" id="UP000308365">
    <property type="component" value="Unassembled WGS sequence"/>
</dbReference>
<keyword evidence="3" id="KW-0158">Chromosome</keyword>
<evidence type="ECO:0000313" key="13">
    <source>
        <dbReference type="Proteomes" id="UP000308365"/>
    </source>
</evidence>
<evidence type="ECO:0000256" key="5">
    <source>
        <dbReference type="ARBA" id="ARBA00022763"/>
    </source>
</evidence>
<keyword evidence="4" id="KW-0547">Nucleotide-binding</keyword>
<protein>
    <submittedName>
        <fullName evidence="12">Uncharacterized protein</fullName>
    </submittedName>
</protein>
<evidence type="ECO:0000256" key="4">
    <source>
        <dbReference type="ARBA" id="ARBA00022741"/>
    </source>
</evidence>
<evidence type="ECO:0000256" key="1">
    <source>
        <dbReference type="ARBA" id="ARBA00004123"/>
    </source>
</evidence>
<dbReference type="GO" id="GO:0000724">
    <property type="term" value="P:double-strand break repair via homologous recombination"/>
    <property type="evidence" value="ECO:0007669"/>
    <property type="project" value="TreeGrafter"/>
</dbReference>
<evidence type="ECO:0000256" key="9">
    <source>
        <dbReference type="ARBA" id="ARBA00023204"/>
    </source>
</evidence>
<name>A0A4V5P6A4_MONMO</name>
<keyword evidence="9" id="KW-0234">DNA repair</keyword>
<keyword evidence="5" id="KW-0227">DNA damage</keyword>
<feature type="compositionally biased region" description="Basic and acidic residues" evidence="11">
    <location>
        <begin position="68"/>
        <end position="87"/>
    </location>
</feature>
<keyword evidence="6" id="KW-0067">ATP-binding</keyword>